<evidence type="ECO:0000313" key="3">
    <source>
        <dbReference type="Proteomes" id="UP000433071"/>
    </source>
</evidence>
<gene>
    <name evidence="2" type="ORF">GJ743_15765</name>
</gene>
<keyword evidence="3" id="KW-1185">Reference proteome</keyword>
<keyword evidence="1" id="KW-1133">Transmembrane helix</keyword>
<comment type="caution">
    <text evidence="2">The sequence shown here is derived from an EMBL/GenBank/DDBJ whole genome shotgun (WGS) entry which is preliminary data.</text>
</comment>
<sequence length="115" mass="12205">MTFFVNVPSIAFYAGKQLPRTAEDGIARGALWYVVSRSAALIASTVCAVVAAFLGQGTQWLWGIAVATALVQLVDVPVAAWTGDKSRRRKMTLLTLVAFAVQVAAIVAALVIPCR</sequence>
<evidence type="ECO:0000256" key="1">
    <source>
        <dbReference type="SAM" id="Phobius"/>
    </source>
</evidence>
<name>A0A6I3MAN2_9MICO</name>
<keyword evidence="1" id="KW-0812">Transmembrane</keyword>
<evidence type="ECO:0000313" key="2">
    <source>
        <dbReference type="EMBL" id="MTH69828.1"/>
    </source>
</evidence>
<keyword evidence="1" id="KW-0472">Membrane</keyword>
<protein>
    <submittedName>
        <fullName evidence="2">Uncharacterized protein</fullName>
    </submittedName>
</protein>
<reference evidence="2 3" key="1">
    <citation type="submission" date="2019-11" db="EMBL/GenBank/DDBJ databases">
        <title>Agromyces kandeliae sp. nov., isolated from mangrove soil.</title>
        <authorList>
            <person name="Wang R."/>
        </authorList>
    </citation>
    <scope>NUCLEOTIDE SEQUENCE [LARGE SCALE GENOMIC DNA]</scope>
    <source>
        <strain evidence="2 3">JCM 11433</strain>
    </source>
</reference>
<proteinExistence type="predicted"/>
<dbReference type="RefSeq" id="WP_155052861.1">
    <property type="nucleotide sequence ID" value="NZ_BAAAIB010000008.1"/>
</dbReference>
<organism evidence="2 3">
    <name type="scientific">Agromyces bracchium</name>
    <dbReference type="NCBI Taxonomy" id="88376"/>
    <lineage>
        <taxon>Bacteria</taxon>
        <taxon>Bacillati</taxon>
        <taxon>Actinomycetota</taxon>
        <taxon>Actinomycetes</taxon>
        <taxon>Micrococcales</taxon>
        <taxon>Microbacteriaceae</taxon>
        <taxon>Agromyces</taxon>
    </lineage>
</organism>
<feature type="transmembrane region" description="Helical" evidence="1">
    <location>
        <begin position="60"/>
        <end position="81"/>
    </location>
</feature>
<feature type="transmembrane region" description="Helical" evidence="1">
    <location>
        <begin position="93"/>
        <end position="112"/>
    </location>
</feature>
<dbReference type="EMBL" id="WMLB01000036">
    <property type="protein sequence ID" value="MTH69828.1"/>
    <property type="molecule type" value="Genomic_DNA"/>
</dbReference>
<accession>A0A6I3MAN2</accession>
<feature type="transmembrane region" description="Helical" evidence="1">
    <location>
        <begin position="30"/>
        <end position="54"/>
    </location>
</feature>
<dbReference type="Proteomes" id="UP000433071">
    <property type="component" value="Unassembled WGS sequence"/>
</dbReference>
<dbReference type="AlphaFoldDB" id="A0A6I3MAN2"/>